<evidence type="ECO:0000313" key="3">
    <source>
        <dbReference type="Proteomes" id="UP000183859"/>
    </source>
</evidence>
<dbReference type="AlphaFoldDB" id="A0A1L3I690"/>
<reference evidence="3" key="1">
    <citation type="submission" date="2016-07" db="EMBL/GenBank/DDBJ databases">
        <title>Phaeobacter portensis sp. nov., a tropodithietic acid producing bacterium isolated from a German harbor.</title>
        <authorList>
            <person name="Freese H.M."/>
            <person name="Bunk B."/>
            <person name="Breider S."/>
            <person name="Brinkhoff T."/>
        </authorList>
    </citation>
    <scope>NUCLEOTIDE SEQUENCE [LARGE SCALE GENOMIC DNA]</scope>
    <source>
        <strain evidence="3">P97</strain>
    </source>
</reference>
<accession>A0A1L3I690</accession>
<dbReference type="Proteomes" id="UP000183859">
    <property type="component" value="Chromosome"/>
</dbReference>
<name>A0A1L3I690_9RHOB</name>
<sequence length="122" mass="13485">MALRCYRSVAGSIGTTPERLRRTATLMLHEHLLQFGDPNMIMYAHKPGRRSSRQSLRSFSYFSASQLFGPQSIRCGGSKTTRLNVSDGKGVSRKSISTSGSMISSRLPPLLDLSFSVCVSRR</sequence>
<dbReference type="KEGG" id="php:PhaeoP97_02198"/>
<feature type="region of interest" description="Disordered" evidence="1">
    <location>
        <begin position="79"/>
        <end position="100"/>
    </location>
</feature>
<evidence type="ECO:0000256" key="1">
    <source>
        <dbReference type="SAM" id="MobiDB-lite"/>
    </source>
</evidence>
<organism evidence="2 3">
    <name type="scientific">Phaeobacter porticola</name>
    <dbReference type="NCBI Taxonomy" id="1844006"/>
    <lineage>
        <taxon>Bacteria</taxon>
        <taxon>Pseudomonadati</taxon>
        <taxon>Pseudomonadota</taxon>
        <taxon>Alphaproteobacteria</taxon>
        <taxon>Rhodobacterales</taxon>
        <taxon>Roseobacteraceae</taxon>
        <taxon>Phaeobacter</taxon>
    </lineage>
</organism>
<keyword evidence="3" id="KW-1185">Reference proteome</keyword>
<gene>
    <name evidence="2" type="ORF">PhaeoP97_02198</name>
</gene>
<protein>
    <submittedName>
        <fullName evidence="2">Uncharacterized protein</fullName>
    </submittedName>
</protein>
<evidence type="ECO:0000313" key="2">
    <source>
        <dbReference type="EMBL" id="APG47597.1"/>
    </source>
</evidence>
<proteinExistence type="predicted"/>
<dbReference type="EMBL" id="CP016364">
    <property type="protein sequence ID" value="APG47597.1"/>
    <property type="molecule type" value="Genomic_DNA"/>
</dbReference>